<comment type="subcellular location">
    <subcellularLocation>
        <location evidence="1">Nucleus</location>
    </subcellularLocation>
</comment>
<dbReference type="AlphaFoldDB" id="A0A0D9Y108"/>
<dbReference type="SMART" id="SM01019">
    <property type="entry name" value="B3"/>
    <property type="match status" value="4"/>
</dbReference>
<feature type="domain" description="TF-B3" evidence="6">
    <location>
        <begin position="753"/>
        <end position="862"/>
    </location>
</feature>
<keyword evidence="5" id="KW-0539">Nucleus</keyword>
<dbReference type="PANTHER" id="PTHR31391:SF140">
    <property type="entry name" value="B3 DOMAIN-CONTAINING PROTEIN OS12G0591400"/>
    <property type="match status" value="1"/>
</dbReference>
<dbReference type="eggNOG" id="ENOG502S27N">
    <property type="taxonomic scope" value="Eukaryota"/>
</dbReference>
<dbReference type="Gramene" id="LPERR12G14610.1">
    <property type="protein sequence ID" value="LPERR12G14610.1"/>
    <property type="gene ID" value="LPERR12G14610"/>
</dbReference>
<evidence type="ECO:0000313" key="7">
    <source>
        <dbReference type="EnsemblPlants" id="LPERR12G14610.1"/>
    </source>
</evidence>
<dbReference type="HOGENOM" id="CLU_004698_0_0_1"/>
<dbReference type="EnsemblPlants" id="LPERR12G14610.1">
    <property type="protein sequence ID" value="LPERR12G14610.1"/>
    <property type="gene ID" value="LPERR12G14610"/>
</dbReference>
<protein>
    <recommendedName>
        <fullName evidence="6">TF-B3 domain-containing protein</fullName>
    </recommendedName>
</protein>
<keyword evidence="8" id="KW-1185">Reference proteome</keyword>
<keyword evidence="3" id="KW-0238">DNA-binding</keyword>
<evidence type="ECO:0000259" key="6">
    <source>
        <dbReference type="PROSITE" id="PS50863"/>
    </source>
</evidence>
<proteinExistence type="predicted"/>
<feature type="domain" description="TF-B3" evidence="6">
    <location>
        <begin position="332"/>
        <end position="430"/>
    </location>
</feature>
<evidence type="ECO:0000256" key="4">
    <source>
        <dbReference type="ARBA" id="ARBA00023163"/>
    </source>
</evidence>
<keyword evidence="2" id="KW-0805">Transcription regulation</keyword>
<accession>A0A0D9Y108</accession>
<dbReference type="Gene3D" id="2.40.330.10">
    <property type="entry name" value="DNA-binding pseudobarrel domain"/>
    <property type="match status" value="4"/>
</dbReference>
<reference evidence="8" key="2">
    <citation type="submission" date="2013-12" db="EMBL/GenBank/DDBJ databases">
        <authorList>
            <person name="Yu Y."/>
            <person name="Lee S."/>
            <person name="de Baynast K."/>
            <person name="Wissotski M."/>
            <person name="Liu L."/>
            <person name="Talag J."/>
            <person name="Goicoechea J."/>
            <person name="Angelova A."/>
            <person name="Jetty R."/>
            <person name="Kudrna D."/>
            <person name="Golser W."/>
            <person name="Rivera L."/>
            <person name="Zhang J."/>
            <person name="Wing R."/>
        </authorList>
    </citation>
    <scope>NUCLEOTIDE SEQUENCE</scope>
</reference>
<organism evidence="7 8">
    <name type="scientific">Leersia perrieri</name>
    <dbReference type="NCBI Taxonomy" id="77586"/>
    <lineage>
        <taxon>Eukaryota</taxon>
        <taxon>Viridiplantae</taxon>
        <taxon>Streptophyta</taxon>
        <taxon>Embryophyta</taxon>
        <taxon>Tracheophyta</taxon>
        <taxon>Spermatophyta</taxon>
        <taxon>Magnoliopsida</taxon>
        <taxon>Liliopsida</taxon>
        <taxon>Poales</taxon>
        <taxon>Poaceae</taxon>
        <taxon>BOP clade</taxon>
        <taxon>Oryzoideae</taxon>
        <taxon>Oryzeae</taxon>
        <taxon>Oryzinae</taxon>
        <taxon>Leersia</taxon>
    </lineage>
</organism>
<dbReference type="Proteomes" id="UP000032180">
    <property type="component" value="Chromosome 12"/>
</dbReference>
<dbReference type="GO" id="GO:0003677">
    <property type="term" value="F:DNA binding"/>
    <property type="evidence" value="ECO:0007669"/>
    <property type="project" value="UniProtKB-KW"/>
</dbReference>
<evidence type="ECO:0000256" key="5">
    <source>
        <dbReference type="ARBA" id="ARBA00023242"/>
    </source>
</evidence>
<dbReference type="PROSITE" id="PS50863">
    <property type="entry name" value="B3"/>
    <property type="match status" value="4"/>
</dbReference>
<dbReference type="InterPro" id="IPR003340">
    <property type="entry name" value="B3_DNA-bd"/>
</dbReference>
<dbReference type="STRING" id="77586.A0A0D9Y108"/>
<dbReference type="InterPro" id="IPR015300">
    <property type="entry name" value="DNA-bd_pseudobarrel_sf"/>
</dbReference>
<sequence>MQEARNNHRMRKSFTTCKECISYHYWNHMGEHKKSFLYVMIGDCVAVPAKFANSIRRQISEVVKLEVPNALRYILYTFDDINFGEFETEEGISLMGNRTMHSWSLGGTIPKMFAKNFQGHLFGAVKLEVPDGKTYDVEIAKEHNELVFRSGWEVFASAYELEHGDFLVFGYSGNFHFKVWIFNPSSCEKELSCVVMNRSISDDNHRQSPRSDRMHKSCTTCMDCITNHYWRHMDDRERYFFKVILSVSDIKDALAIPKKFAANVRGKISEQVRLEVSDDASSSEDSKVSMHSGGLQRSKKFRYVLPMMYNMTSAQKAEVNALEKKIQPQIPLYITAVEKTSVASGSLVFSKDYAVRYLLDQNKTITLCQSGGSKTWHISLDIDTDNLYAISTGWLDFFRDNLLQEGDICVFEASKSKKGVTLTFHPFKESHCPKPPEEESQRKKIQSIQPEIPVFLAVMRNSNCTGARSLVSWKLIPVDLKFFSVTCASRYLPDEDQIMRLRLPKTKYKWKAAFQLNRNTNLRMLTKGWGKFVNDNKLDVHDICLFQLMTNKKKLTMTVHIIRKEDSKSICCCCVVSGSTYIYGCFPAGSLKPSFGIVLLELIGKDIEEPENSGDIKKKSTKSFYNSTTMCDMNSAQKAEVDALEKKIQPQIPYYITAMDKASVAAGFMQDMQINLDINTDGPYALSTGWLDFIQVNQLQEEFAPASTKSDMNGVMKIGDHSIFVSRSTRIADQQKRKIKEILQVIQYENPVFAALMRRCSVGHSNMCIMPFSSDYAKNYLPHLDQTIRLQLPKRNNTLLKKKKRNNAWETEYQIKEGRHWLVQGWRKFVRDNKLEIDDICLFQLMKDEEQVTMMVHIIRKQQDISSYKIEQDS</sequence>
<reference evidence="7 8" key="1">
    <citation type="submission" date="2012-08" db="EMBL/GenBank/DDBJ databases">
        <title>Oryza genome evolution.</title>
        <authorList>
            <person name="Wing R.A."/>
        </authorList>
    </citation>
    <scope>NUCLEOTIDE SEQUENCE</scope>
</reference>
<name>A0A0D9Y108_9ORYZ</name>
<feature type="domain" description="TF-B3" evidence="6">
    <location>
        <begin position="109"/>
        <end position="185"/>
    </location>
</feature>
<reference evidence="7" key="3">
    <citation type="submission" date="2015-04" db="UniProtKB">
        <authorList>
            <consortium name="EnsemblPlants"/>
        </authorList>
    </citation>
    <scope>IDENTIFICATION</scope>
</reference>
<keyword evidence="4" id="KW-0804">Transcription</keyword>
<dbReference type="Pfam" id="PF02362">
    <property type="entry name" value="B3"/>
    <property type="match status" value="4"/>
</dbReference>
<dbReference type="SUPFAM" id="SSF101936">
    <property type="entry name" value="DNA-binding pseudobarrel domain"/>
    <property type="match status" value="4"/>
</dbReference>
<evidence type="ECO:0000313" key="8">
    <source>
        <dbReference type="Proteomes" id="UP000032180"/>
    </source>
</evidence>
<dbReference type="GO" id="GO:0005634">
    <property type="term" value="C:nucleus"/>
    <property type="evidence" value="ECO:0007669"/>
    <property type="project" value="UniProtKB-SubCell"/>
</dbReference>
<dbReference type="InterPro" id="IPR044837">
    <property type="entry name" value="REM16-like"/>
</dbReference>
<dbReference type="CDD" id="cd10017">
    <property type="entry name" value="B3_DNA"/>
    <property type="match status" value="4"/>
</dbReference>
<evidence type="ECO:0000256" key="3">
    <source>
        <dbReference type="ARBA" id="ARBA00023125"/>
    </source>
</evidence>
<dbReference type="PANTHER" id="PTHR31391">
    <property type="entry name" value="B3 DOMAIN-CONTAINING PROTEIN OS11G0197600-RELATED"/>
    <property type="match status" value="1"/>
</dbReference>
<feature type="domain" description="TF-B3" evidence="6">
    <location>
        <begin position="509"/>
        <end position="565"/>
    </location>
</feature>
<evidence type="ECO:0000256" key="2">
    <source>
        <dbReference type="ARBA" id="ARBA00023015"/>
    </source>
</evidence>
<evidence type="ECO:0000256" key="1">
    <source>
        <dbReference type="ARBA" id="ARBA00004123"/>
    </source>
</evidence>